<feature type="transmembrane region" description="Helical" evidence="1">
    <location>
        <begin position="83"/>
        <end position="107"/>
    </location>
</feature>
<reference evidence="3" key="1">
    <citation type="submission" date="2021-01" db="EMBL/GenBank/DDBJ databases">
        <authorList>
            <person name="Corre E."/>
            <person name="Pelletier E."/>
            <person name="Niang G."/>
            <person name="Scheremetjew M."/>
            <person name="Finn R."/>
            <person name="Kale V."/>
            <person name="Holt S."/>
            <person name="Cochrane G."/>
            <person name="Meng A."/>
            <person name="Brown T."/>
            <person name="Cohen L."/>
        </authorList>
    </citation>
    <scope>NUCLEOTIDE SEQUENCE</scope>
    <source>
        <strain evidence="3">Isolate 1302-5</strain>
    </source>
</reference>
<dbReference type="PANTHER" id="PTHR35734:SF1">
    <property type="entry name" value="OS01G0805200 PROTEIN"/>
    <property type="match status" value="1"/>
</dbReference>
<keyword evidence="1" id="KW-1133">Transmembrane helix</keyword>
<accession>A0A7S4JE55</accession>
<proteinExistence type="predicted"/>
<feature type="signal peptide" evidence="2">
    <location>
        <begin position="1"/>
        <end position="23"/>
    </location>
</feature>
<evidence type="ECO:0000313" key="3">
    <source>
        <dbReference type="EMBL" id="CAE2260772.1"/>
    </source>
</evidence>
<dbReference type="AlphaFoldDB" id="A0A7S4JE55"/>
<protein>
    <submittedName>
        <fullName evidence="3">Uncharacterized protein</fullName>
    </submittedName>
</protein>
<dbReference type="EMBL" id="HBKQ01038580">
    <property type="protein sequence ID" value="CAE2260772.1"/>
    <property type="molecule type" value="Transcribed_RNA"/>
</dbReference>
<organism evidence="3">
    <name type="scientific">Odontella aurita</name>
    <dbReference type="NCBI Taxonomy" id="265563"/>
    <lineage>
        <taxon>Eukaryota</taxon>
        <taxon>Sar</taxon>
        <taxon>Stramenopiles</taxon>
        <taxon>Ochrophyta</taxon>
        <taxon>Bacillariophyta</taxon>
        <taxon>Mediophyceae</taxon>
        <taxon>Biddulphiophycidae</taxon>
        <taxon>Eupodiscales</taxon>
        <taxon>Odontellaceae</taxon>
        <taxon>Odontella</taxon>
    </lineage>
</organism>
<evidence type="ECO:0000256" key="2">
    <source>
        <dbReference type="SAM" id="SignalP"/>
    </source>
</evidence>
<feature type="chain" id="PRO_5030657384" evidence="2">
    <location>
        <begin position="24"/>
        <end position="179"/>
    </location>
</feature>
<keyword evidence="2" id="KW-0732">Signal</keyword>
<feature type="transmembrane region" description="Helical" evidence="1">
    <location>
        <begin position="113"/>
        <end position="134"/>
    </location>
</feature>
<keyword evidence="1" id="KW-0472">Membrane</keyword>
<name>A0A7S4JE55_9STRA</name>
<dbReference type="InterPro" id="IPR021562">
    <property type="entry name" value="DUF3007"/>
</dbReference>
<gene>
    <name evidence="3" type="ORF">OAUR00152_LOCUS26671</name>
</gene>
<dbReference type="Pfam" id="PF11460">
    <property type="entry name" value="DUF3007"/>
    <property type="match status" value="1"/>
</dbReference>
<keyword evidence="1" id="KW-0812">Transmembrane</keyword>
<evidence type="ECO:0000256" key="1">
    <source>
        <dbReference type="SAM" id="Phobius"/>
    </source>
</evidence>
<sequence>MSTLRISCALVGAVVLSTSIVEAFTHPHAAAVSTSAPTRQFPSVPFVTINSVYGSTSALSMSGSSTEEKKLPMLLDPGTKGGALFLSLVLFILPIIGYEIVTLGFGFDEIEAGRWIGVGFTLVTLVLWVSTYIFRVATKDMTYAKQLKDYENAVIAKRLEELDEDEVQALVEDIERDDF</sequence>
<dbReference type="PANTHER" id="PTHR35734">
    <property type="entry name" value="OS01G0805200 PROTEIN"/>
    <property type="match status" value="1"/>
</dbReference>